<dbReference type="PROSITE" id="PS50158">
    <property type="entry name" value="ZF_CCHC"/>
    <property type="match status" value="1"/>
</dbReference>
<evidence type="ECO:0000256" key="1">
    <source>
        <dbReference type="ARBA" id="ARBA00022679"/>
    </source>
</evidence>
<evidence type="ECO:0000313" key="10">
    <source>
        <dbReference type="Proteomes" id="UP000765509"/>
    </source>
</evidence>
<gene>
    <name evidence="9" type="ORF">O181_012572</name>
</gene>
<keyword evidence="10" id="KW-1185">Reference proteome</keyword>
<accession>A0A9Q3GN53</accession>
<evidence type="ECO:0000256" key="6">
    <source>
        <dbReference type="ARBA" id="ARBA00022918"/>
    </source>
</evidence>
<keyword evidence="3" id="KW-0540">Nuclease</keyword>
<dbReference type="InterPro" id="IPR001878">
    <property type="entry name" value="Znf_CCHC"/>
</dbReference>
<dbReference type="AlphaFoldDB" id="A0A9Q3GN53"/>
<evidence type="ECO:0000259" key="8">
    <source>
        <dbReference type="PROSITE" id="PS50158"/>
    </source>
</evidence>
<dbReference type="Proteomes" id="UP000765509">
    <property type="component" value="Unassembled WGS sequence"/>
</dbReference>
<dbReference type="GO" id="GO:0003676">
    <property type="term" value="F:nucleic acid binding"/>
    <property type="evidence" value="ECO:0007669"/>
    <property type="project" value="InterPro"/>
</dbReference>
<dbReference type="PANTHER" id="PTHR37984">
    <property type="entry name" value="PROTEIN CBG26694"/>
    <property type="match status" value="1"/>
</dbReference>
<feature type="domain" description="CCHC-type" evidence="8">
    <location>
        <begin position="22"/>
        <end position="38"/>
    </location>
</feature>
<keyword evidence="5" id="KW-0378">Hydrolase</keyword>
<keyword evidence="7" id="KW-0863">Zinc-finger</keyword>
<name>A0A9Q3GN53_9BASI</name>
<dbReference type="PANTHER" id="PTHR37984:SF5">
    <property type="entry name" value="PROTEIN NYNRIN-LIKE"/>
    <property type="match status" value="1"/>
</dbReference>
<dbReference type="InterPro" id="IPR041373">
    <property type="entry name" value="RT_RNaseH"/>
</dbReference>
<organism evidence="9 10">
    <name type="scientific">Austropuccinia psidii MF-1</name>
    <dbReference type="NCBI Taxonomy" id="1389203"/>
    <lineage>
        <taxon>Eukaryota</taxon>
        <taxon>Fungi</taxon>
        <taxon>Dikarya</taxon>
        <taxon>Basidiomycota</taxon>
        <taxon>Pucciniomycotina</taxon>
        <taxon>Pucciniomycetes</taxon>
        <taxon>Pucciniales</taxon>
        <taxon>Sphaerophragmiaceae</taxon>
        <taxon>Austropuccinia</taxon>
    </lineage>
</organism>
<evidence type="ECO:0000256" key="2">
    <source>
        <dbReference type="ARBA" id="ARBA00022695"/>
    </source>
</evidence>
<dbReference type="InterPro" id="IPR050951">
    <property type="entry name" value="Retrovirus_Pol_polyprotein"/>
</dbReference>
<proteinExistence type="predicted"/>
<evidence type="ECO:0000256" key="5">
    <source>
        <dbReference type="ARBA" id="ARBA00022801"/>
    </source>
</evidence>
<keyword evidence="7" id="KW-0862">Zinc</keyword>
<dbReference type="GO" id="GO:0003964">
    <property type="term" value="F:RNA-directed DNA polymerase activity"/>
    <property type="evidence" value="ECO:0007669"/>
    <property type="project" value="UniProtKB-KW"/>
</dbReference>
<dbReference type="GO" id="GO:0016787">
    <property type="term" value="F:hydrolase activity"/>
    <property type="evidence" value="ECO:0007669"/>
    <property type="project" value="UniProtKB-KW"/>
</dbReference>
<evidence type="ECO:0000256" key="3">
    <source>
        <dbReference type="ARBA" id="ARBA00022722"/>
    </source>
</evidence>
<dbReference type="GO" id="GO:0008270">
    <property type="term" value="F:zinc ion binding"/>
    <property type="evidence" value="ECO:0007669"/>
    <property type="project" value="UniProtKB-KW"/>
</dbReference>
<sequence length="431" mass="49291">MESKIVSKTSREDKRPERPVFKCHKCGSTSHLAKTCTKKTKINEVQVIEEVQFTEEKEEYDLDCAISEDTPVEDYANETITDFFEVTEVHTHLQQYSEACYNLINIQDSRICKTKPARGKGYTAGAACITSILINDIEAIVSLDTGAFCTCVGKNYLQAILSEWKKNLLPIESVQFSSASNDMYPLGILDTNVVFPYPAGSNAFNSDNEPLDTIKEHEVDINLNIDRPYPPVLKGPAYPASPRAREALEKHIKELIQLGVLRNTGHNEEVDVQIIDDKPTEGPVFYISKKIKPTENRYGAIQMECLFLVWELEKLHHYLDYSSFEVITDCNAMKTPNRYMLRWQLAIPEHRRNMTIVYKAGNIHKNADGLRRWELANTPDNPAYVILEAEPQISIEGINITDIWTELFEEVRESFKQDKNFHILTSLLDKY</sequence>
<evidence type="ECO:0000313" key="9">
    <source>
        <dbReference type="EMBL" id="MBW0472857.1"/>
    </source>
</evidence>
<keyword evidence="1" id="KW-0808">Transferase</keyword>
<keyword evidence="6" id="KW-0695">RNA-directed DNA polymerase</keyword>
<protein>
    <recommendedName>
        <fullName evidence="8">CCHC-type domain-containing protein</fullName>
    </recommendedName>
</protein>
<dbReference type="Pfam" id="PF17917">
    <property type="entry name" value="RT_RNaseH"/>
    <property type="match status" value="1"/>
</dbReference>
<dbReference type="SUPFAM" id="SSF56672">
    <property type="entry name" value="DNA/RNA polymerases"/>
    <property type="match status" value="1"/>
</dbReference>
<dbReference type="GO" id="GO:0004519">
    <property type="term" value="F:endonuclease activity"/>
    <property type="evidence" value="ECO:0007669"/>
    <property type="project" value="UniProtKB-KW"/>
</dbReference>
<evidence type="ECO:0000256" key="4">
    <source>
        <dbReference type="ARBA" id="ARBA00022759"/>
    </source>
</evidence>
<keyword evidence="7" id="KW-0479">Metal-binding</keyword>
<keyword evidence="4" id="KW-0255">Endonuclease</keyword>
<dbReference type="EMBL" id="AVOT02003225">
    <property type="protein sequence ID" value="MBW0472857.1"/>
    <property type="molecule type" value="Genomic_DNA"/>
</dbReference>
<comment type="caution">
    <text evidence="9">The sequence shown here is derived from an EMBL/GenBank/DDBJ whole genome shotgun (WGS) entry which is preliminary data.</text>
</comment>
<dbReference type="InterPro" id="IPR043502">
    <property type="entry name" value="DNA/RNA_pol_sf"/>
</dbReference>
<keyword evidence="2" id="KW-0548">Nucleotidyltransferase</keyword>
<evidence type="ECO:0000256" key="7">
    <source>
        <dbReference type="PROSITE-ProRule" id="PRU00047"/>
    </source>
</evidence>
<reference evidence="9" key="1">
    <citation type="submission" date="2021-03" db="EMBL/GenBank/DDBJ databases">
        <title>Draft genome sequence of rust myrtle Austropuccinia psidii MF-1, a brazilian biotype.</title>
        <authorList>
            <person name="Quecine M.C."/>
            <person name="Pachon D.M.R."/>
            <person name="Bonatelli M.L."/>
            <person name="Correr F.H."/>
            <person name="Franceschini L.M."/>
            <person name="Leite T.F."/>
            <person name="Margarido G.R.A."/>
            <person name="Almeida C.A."/>
            <person name="Ferrarezi J.A."/>
            <person name="Labate C.A."/>
        </authorList>
    </citation>
    <scope>NUCLEOTIDE SEQUENCE</scope>
    <source>
        <strain evidence="9">MF-1</strain>
    </source>
</reference>